<sequence length="262" mass="31281">MQSCSWLFFLLLFLSIGAILSVSSPIDILEEEELLEEETSGGNEYYDDDEDHHVVVLQDQASATIDEYSVQTGKKDEPAQKRSLSFEERKRKYLSMSPEERKKFLDKVRRFRENKLKRSQASASVSTTTTAPEDVQMTLHEEKEVVDSLYGLPEEIKAEILEKERQQVVKGGAPKRDKKERRKLRKRKEFRKLFREFMEWQEVRERRRRQRRRRRRKNKKKQRGRLNQNGNARRRNANLLKETIENLMRLSSVEEEEVQYIS</sequence>
<evidence type="ECO:0000313" key="3">
    <source>
        <dbReference type="EMBL" id="CDW33728.1"/>
    </source>
</evidence>
<dbReference type="AlphaFoldDB" id="A0A0K2U668"/>
<feature type="compositionally biased region" description="Basic residues" evidence="1">
    <location>
        <begin position="207"/>
        <end position="224"/>
    </location>
</feature>
<proteinExistence type="predicted"/>
<evidence type="ECO:0000256" key="1">
    <source>
        <dbReference type="SAM" id="MobiDB-lite"/>
    </source>
</evidence>
<feature type="chain" id="PRO_5005488402" evidence="2">
    <location>
        <begin position="22"/>
        <end position="262"/>
    </location>
</feature>
<organism evidence="3">
    <name type="scientific">Lepeophtheirus salmonis</name>
    <name type="common">Salmon louse</name>
    <name type="synonym">Caligus salmonis</name>
    <dbReference type="NCBI Taxonomy" id="72036"/>
    <lineage>
        <taxon>Eukaryota</taxon>
        <taxon>Metazoa</taxon>
        <taxon>Ecdysozoa</taxon>
        <taxon>Arthropoda</taxon>
        <taxon>Crustacea</taxon>
        <taxon>Multicrustacea</taxon>
        <taxon>Hexanauplia</taxon>
        <taxon>Copepoda</taxon>
        <taxon>Siphonostomatoida</taxon>
        <taxon>Caligidae</taxon>
        <taxon>Lepeophtheirus</taxon>
    </lineage>
</organism>
<evidence type="ECO:0000256" key="2">
    <source>
        <dbReference type="SAM" id="SignalP"/>
    </source>
</evidence>
<feature type="signal peptide" evidence="2">
    <location>
        <begin position="1"/>
        <end position="21"/>
    </location>
</feature>
<accession>A0A0K2U668</accession>
<reference evidence="3" key="1">
    <citation type="submission" date="2014-05" db="EMBL/GenBank/DDBJ databases">
        <authorList>
            <person name="Chronopoulou M."/>
        </authorList>
    </citation>
    <scope>NUCLEOTIDE SEQUENCE</scope>
    <source>
        <tissue evidence="3">Whole organism</tissue>
    </source>
</reference>
<feature type="region of interest" description="Disordered" evidence="1">
    <location>
        <begin position="207"/>
        <end position="238"/>
    </location>
</feature>
<keyword evidence="2" id="KW-0732">Signal</keyword>
<dbReference type="EMBL" id="HACA01016367">
    <property type="protein sequence ID" value="CDW33728.1"/>
    <property type="molecule type" value="Transcribed_RNA"/>
</dbReference>
<name>A0A0K2U668_LEPSM</name>
<protein>
    <submittedName>
        <fullName evidence="3">Uncharacterized protein</fullName>
    </submittedName>
</protein>